<dbReference type="SUPFAM" id="SSF56204">
    <property type="entry name" value="Hect, E3 ligase catalytic domain"/>
    <property type="match status" value="1"/>
</dbReference>
<keyword evidence="3" id="KW-0808">Transferase</keyword>
<evidence type="ECO:0000256" key="3">
    <source>
        <dbReference type="ARBA" id="ARBA00022679"/>
    </source>
</evidence>
<dbReference type="Pfam" id="PF00632">
    <property type="entry name" value="HECT"/>
    <property type="match status" value="1"/>
</dbReference>
<accession>A0ABY8TLL7</accession>
<evidence type="ECO:0000259" key="7">
    <source>
        <dbReference type="PROSITE" id="PS50237"/>
    </source>
</evidence>
<dbReference type="InterPro" id="IPR044611">
    <property type="entry name" value="E3A/B/C-like"/>
</dbReference>
<dbReference type="EC" id="2.3.2.26" evidence="2"/>
<dbReference type="PANTHER" id="PTHR45700:SF2">
    <property type="entry name" value="UBIQUITIN-PROTEIN LIGASE E3C"/>
    <property type="match status" value="1"/>
</dbReference>
<feature type="domain" description="HECT" evidence="7">
    <location>
        <begin position="402"/>
        <end position="751"/>
    </location>
</feature>
<dbReference type="Gene3D" id="3.90.1750.10">
    <property type="entry name" value="Hect, E3 ligase catalytic domains"/>
    <property type="match status" value="1"/>
</dbReference>
<evidence type="ECO:0000256" key="1">
    <source>
        <dbReference type="ARBA" id="ARBA00000885"/>
    </source>
</evidence>
<name>A0ABY8TLL7_TETOB</name>
<dbReference type="Gene3D" id="3.30.2160.10">
    <property type="entry name" value="Hect, E3 ligase catalytic domain"/>
    <property type="match status" value="1"/>
</dbReference>
<dbReference type="Proteomes" id="UP001244341">
    <property type="component" value="Chromosome 1b"/>
</dbReference>
<dbReference type="SMART" id="SM00119">
    <property type="entry name" value="HECTc"/>
    <property type="match status" value="1"/>
</dbReference>
<dbReference type="EMBL" id="CP126208">
    <property type="protein sequence ID" value="WIA09216.1"/>
    <property type="molecule type" value="Genomic_DNA"/>
</dbReference>
<organism evidence="8 9">
    <name type="scientific">Tetradesmus obliquus</name>
    <name type="common">Green alga</name>
    <name type="synonym">Acutodesmus obliquus</name>
    <dbReference type="NCBI Taxonomy" id="3088"/>
    <lineage>
        <taxon>Eukaryota</taxon>
        <taxon>Viridiplantae</taxon>
        <taxon>Chlorophyta</taxon>
        <taxon>core chlorophytes</taxon>
        <taxon>Chlorophyceae</taxon>
        <taxon>CS clade</taxon>
        <taxon>Sphaeropleales</taxon>
        <taxon>Scenedesmaceae</taxon>
        <taxon>Tetradesmus</taxon>
    </lineage>
</organism>
<evidence type="ECO:0000313" key="9">
    <source>
        <dbReference type="Proteomes" id="UP001244341"/>
    </source>
</evidence>
<evidence type="ECO:0000313" key="8">
    <source>
        <dbReference type="EMBL" id="WIA09216.1"/>
    </source>
</evidence>
<reference evidence="8 9" key="1">
    <citation type="submission" date="2023-05" db="EMBL/GenBank/DDBJ databases">
        <title>A 100% complete, gapless, phased diploid assembly of the Scenedesmus obliquus UTEX 3031 genome.</title>
        <authorList>
            <person name="Biondi T.C."/>
            <person name="Hanschen E.R."/>
            <person name="Kwon T."/>
            <person name="Eng W."/>
            <person name="Kruse C.P.S."/>
            <person name="Koehler S.I."/>
            <person name="Kunde Y."/>
            <person name="Gleasner C.D."/>
            <person name="You Mak K.T."/>
            <person name="Polle J."/>
            <person name="Hovde B.T."/>
            <person name="Starkenburg S.R."/>
        </authorList>
    </citation>
    <scope>NUCLEOTIDE SEQUENCE [LARGE SCALE GENOMIC DNA]</scope>
    <source>
        <strain evidence="8 9">DOE0152z</strain>
    </source>
</reference>
<comment type="catalytic activity">
    <reaction evidence="1">
        <text>S-ubiquitinyl-[E2 ubiquitin-conjugating enzyme]-L-cysteine + [acceptor protein]-L-lysine = [E2 ubiquitin-conjugating enzyme]-L-cysteine + N(6)-ubiquitinyl-[acceptor protein]-L-lysine.</text>
        <dbReference type="EC" id="2.3.2.26"/>
    </reaction>
</comment>
<evidence type="ECO:0000256" key="5">
    <source>
        <dbReference type="PROSITE-ProRule" id="PRU00104"/>
    </source>
</evidence>
<evidence type="ECO:0000256" key="2">
    <source>
        <dbReference type="ARBA" id="ARBA00012485"/>
    </source>
</evidence>
<evidence type="ECO:0000256" key="4">
    <source>
        <dbReference type="ARBA" id="ARBA00022786"/>
    </source>
</evidence>
<dbReference type="InterPro" id="IPR000569">
    <property type="entry name" value="HECT_dom"/>
</dbReference>
<dbReference type="Gene3D" id="3.30.2410.10">
    <property type="entry name" value="Hect, E3 ligase catalytic domain"/>
    <property type="match status" value="1"/>
</dbReference>
<evidence type="ECO:0000256" key="6">
    <source>
        <dbReference type="SAM" id="SignalP"/>
    </source>
</evidence>
<keyword evidence="4 5" id="KW-0833">Ubl conjugation pathway</keyword>
<feature type="signal peptide" evidence="6">
    <location>
        <begin position="1"/>
        <end position="17"/>
    </location>
</feature>
<dbReference type="InterPro" id="IPR035983">
    <property type="entry name" value="Hect_E3_ubiquitin_ligase"/>
</dbReference>
<feature type="active site" description="Glycyl thioester intermediate" evidence="5">
    <location>
        <position position="719"/>
    </location>
</feature>
<keyword evidence="6" id="KW-0732">Signal</keyword>
<sequence>MLQAKLVSTAALQRVLGLCLVLLESAGSRPEAQHQLFVDHFALLVDAAPGMAAVAPATIQDTARISTAAAAAAAAARPAGAVSDTSQAAAGSGQLSTAVLNVVAFAPGILPGVWRWLALAAGLPLEAPLQASRGLDIAAVAGGPDGLAQPVALVMGLFCRGLAQLLQVLDDTDLHQRQEPFTLGASRAIASTLNSLVFHTAFPEKQQRKQQQQQQLSMPLLPATAAHGLGLLTQYAPVVLRGYYERDARQQFCQPNLWTEPYSNMMAGLEAAQQQQQAGGVLATTAAVVQALLAGVGLAAEEDEESGNGSVRASSPLPSPAAAGVASSIPGLRTGALLLLLRCAPQCVPFAVRLELFRQMLEQDKVRGRWQLSPAEGGPRPLKVTVRRDALLEDAFRGLAAAGANIKARLQVHFINAQGVAEAGIDHGGLMKELLEATLAAGCQPEYGLFAASEGSNLMYPNPAAEAIPQGLALLEFLGLMVGKALYEGILVNMSFAPCFLLSLQGGRPGLDDLAALDRQLHSNLLAVKACPPEDVESLGLTFSVEQQLFGRTVQTDLLPGGDCLAVTGDNRLLYVHLLADHLLNTRLGRATAAFAGGLSVVLAPSWLRMFSPSEINQLISGGQGGGVDVEDMARYVKYSNGYSESSATVKMFWSVVAEMSPEQRSALLRFITSTSRAPLGGFKHLQPPLTIHKVDCAASPLAFLGGKDVERLPSASTCYNMLKLPNYKRAATLKQKLLYAIGAGAGFELS</sequence>
<keyword evidence="9" id="KW-1185">Reference proteome</keyword>
<dbReference type="PANTHER" id="PTHR45700">
    <property type="entry name" value="UBIQUITIN-PROTEIN LIGASE E3C"/>
    <property type="match status" value="1"/>
</dbReference>
<dbReference type="PROSITE" id="PS50237">
    <property type="entry name" value="HECT"/>
    <property type="match status" value="1"/>
</dbReference>
<dbReference type="CDD" id="cd00078">
    <property type="entry name" value="HECTc"/>
    <property type="match status" value="1"/>
</dbReference>
<feature type="chain" id="PRO_5045072564" description="HECT-type E3 ubiquitin transferase" evidence="6">
    <location>
        <begin position="18"/>
        <end position="751"/>
    </location>
</feature>
<protein>
    <recommendedName>
        <fullName evidence="2">HECT-type E3 ubiquitin transferase</fullName>
        <ecNumber evidence="2">2.3.2.26</ecNumber>
    </recommendedName>
</protein>
<gene>
    <name evidence="8" type="ORF">OEZ85_008626</name>
</gene>
<proteinExistence type="predicted"/>